<reference evidence="1" key="2">
    <citation type="submission" date="2018-10" db="EMBL/GenBank/DDBJ databases">
        <title>Effector identification in a new, highly contiguous assembly of the strawberry crown rot pathogen Phytophthora cactorum.</title>
        <authorList>
            <person name="Armitage A.D."/>
            <person name="Nellist C.F."/>
            <person name="Bates H."/>
            <person name="Vickerstaff R.J."/>
            <person name="Harrison R.J."/>
        </authorList>
    </citation>
    <scope>NUCLEOTIDE SEQUENCE</scope>
    <source>
        <strain evidence="1">15-7</strain>
        <strain evidence="2">4032</strain>
        <strain evidence="3">4040</strain>
        <strain evidence="4">P415</strain>
        <strain evidence="5">P421</strain>
    </source>
</reference>
<evidence type="ECO:0000313" key="7">
    <source>
        <dbReference type="Proteomes" id="UP000251314"/>
    </source>
</evidence>
<evidence type="ECO:0000313" key="6">
    <source>
        <dbReference type="EMBL" id="RAW29707.1"/>
    </source>
</evidence>
<dbReference type="EMBL" id="MJFZ01000411">
    <property type="protein sequence ID" value="RAW29707.1"/>
    <property type="molecule type" value="Genomic_DNA"/>
</dbReference>
<evidence type="ECO:0000313" key="1">
    <source>
        <dbReference type="EMBL" id="KAG2860297.1"/>
    </source>
</evidence>
<dbReference type="Proteomes" id="UP000736787">
    <property type="component" value="Unassembled WGS sequence"/>
</dbReference>
<dbReference type="VEuPathDB" id="FungiDB:PC110_g13919"/>
<dbReference type="STRING" id="29920.A0A329RYF0"/>
<evidence type="ECO:0000313" key="2">
    <source>
        <dbReference type="EMBL" id="KAG2882818.1"/>
    </source>
</evidence>
<sequence length="187" mass="21339">MSPSDFQKLRNATTDVIFQLVKAREVREISSADDVEDDQDTTNDLLRHRVTLRNALDSVRYSVPHVNVARSSAHHRTLYELGDEVFRTFTRVNKATFYILLDLLRDDVVFRSRNRGARKPQRDVAIQLAVTLERYGAYGNGNSVAQFVRNYNIGAGTVPTYVRRVQKALLRYYTSFVALTSYVVSCG</sequence>
<gene>
    <name evidence="6" type="ORF">PC110_g13919</name>
    <name evidence="1" type="ORF">PC113_g8177</name>
    <name evidence="2" type="ORF">PC115_g21846</name>
    <name evidence="3" type="ORF">PC117_g13442</name>
    <name evidence="4" type="ORF">PC118_g17231</name>
    <name evidence="5" type="ORF">PC129_g21428</name>
</gene>
<evidence type="ECO:0000313" key="4">
    <source>
        <dbReference type="EMBL" id="KAG2969806.1"/>
    </source>
</evidence>
<dbReference type="EMBL" id="RCML01000765">
    <property type="protein sequence ID" value="KAG2969806.1"/>
    <property type="molecule type" value="Genomic_DNA"/>
</dbReference>
<dbReference type="Proteomes" id="UP000774804">
    <property type="component" value="Unassembled WGS sequence"/>
</dbReference>
<evidence type="ECO:0000313" key="3">
    <source>
        <dbReference type="EMBL" id="KAG2931494.1"/>
    </source>
</evidence>
<dbReference type="OrthoDB" id="108131at2759"/>
<dbReference type="EMBL" id="RCMK01000393">
    <property type="protein sequence ID" value="KAG2931494.1"/>
    <property type="molecule type" value="Genomic_DNA"/>
</dbReference>
<dbReference type="Proteomes" id="UP000251314">
    <property type="component" value="Unassembled WGS sequence"/>
</dbReference>
<dbReference type="EMBL" id="RCMG01000188">
    <property type="protein sequence ID" value="KAG2860297.1"/>
    <property type="molecule type" value="Genomic_DNA"/>
</dbReference>
<dbReference type="Proteomes" id="UP000697107">
    <property type="component" value="Unassembled WGS sequence"/>
</dbReference>
<proteinExistence type="predicted"/>
<comment type="caution">
    <text evidence="6">The sequence shown here is derived from an EMBL/GenBank/DDBJ whole genome shotgun (WGS) entry which is preliminary data.</text>
</comment>
<accession>A0A329RYF0</accession>
<dbReference type="Proteomes" id="UP000760860">
    <property type="component" value="Unassembled WGS sequence"/>
</dbReference>
<dbReference type="EMBL" id="RCMV01001715">
    <property type="protein sequence ID" value="KAG3207528.1"/>
    <property type="molecule type" value="Genomic_DNA"/>
</dbReference>
<dbReference type="AlphaFoldDB" id="A0A329RYF0"/>
<protein>
    <submittedName>
        <fullName evidence="6">Uncharacterized protein</fullName>
    </submittedName>
</protein>
<organism evidence="6 7">
    <name type="scientific">Phytophthora cactorum</name>
    <dbReference type="NCBI Taxonomy" id="29920"/>
    <lineage>
        <taxon>Eukaryota</taxon>
        <taxon>Sar</taxon>
        <taxon>Stramenopiles</taxon>
        <taxon>Oomycota</taxon>
        <taxon>Peronosporomycetes</taxon>
        <taxon>Peronosporales</taxon>
        <taxon>Peronosporaceae</taxon>
        <taxon>Phytophthora</taxon>
    </lineage>
</organism>
<evidence type="ECO:0000313" key="5">
    <source>
        <dbReference type="EMBL" id="KAG3207528.1"/>
    </source>
</evidence>
<name>A0A329RYF0_9STRA</name>
<reference evidence="6 7" key="1">
    <citation type="submission" date="2018-01" db="EMBL/GenBank/DDBJ databases">
        <title>Draft genome of the strawberry crown rot pathogen Phytophthora cactorum.</title>
        <authorList>
            <person name="Armitage A.D."/>
            <person name="Lysoe E."/>
            <person name="Nellist C.F."/>
            <person name="Harrison R.J."/>
            <person name="Brurberg M.B."/>
        </authorList>
    </citation>
    <scope>NUCLEOTIDE SEQUENCE [LARGE SCALE GENOMIC DNA]</scope>
    <source>
        <strain evidence="6 7">10300</strain>
    </source>
</reference>
<keyword evidence="7" id="KW-1185">Reference proteome</keyword>
<dbReference type="EMBL" id="RCMI01001635">
    <property type="protein sequence ID" value="KAG2882818.1"/>
    <property type="molecule type" value="Genomic_DNA"/>
</dbReference>
<dbReference type="Proteomes" id="UP000735874">
    <property type="component" value="Unassembled WGS sequence"/>
</dbReference>